<evidence type="ECO:0000313" key="5">
    <source>
        <dbReference type="Proteomes" id="UP000005239"/>
    </source>
</evidence>
<keyword evidence="5" id="KW-1185">Reference proteome</keyword>
<keyword evidence="2" id="KW-0689">Ribosomal protein</keyword>
<evidence type="ECO:0000256" key="2">
    <source>
        <dbReference type="ARBA" id="ARBA00022980"/>
    </source>
</evidence>
<dbReference type="InterPro" id="IPR036390">
    <property type="entry name" value="WH_DNA-bd_sf"/>
</dbReference>
<evidence type="ECO:0000256" key="1">
    <source>
        <dbReference type="ARBA" id="ARBA00010014"/>
    </source>
</evidence>
<dbReference type="PANTHER" id="PTHR11710:SF0">
    <property type="entry name" value="40S RIBOSOMAL PROTEIN S19"/>
    <property type="match status" value="1"/>
</dbReference>
<dbReference type="GO" id="GO:0022627">
    <property type="term" value="C:cytosolic small ribosomal subunit"/>
    <property type="evidence" value="ECO:0000318"/>
    <property type="project" value="GO_Central"/>
</dbReference>
<reference evidence="5" key="1">
    <citation type="journal article" date="2008" name="Nat. Genet.">
        <title>The Pristionchus pacificus genome provides a unique perspective on nematode lifestyle and parasitism.</title>
        <authorList>
            <person name="Dieterich C."/>
            <person name="Clifton S.W."/>
            <person name="Schuster L.N."/>
            <person name="Chinwalla A."/>
            <person name="Delehaunty K."/>
            <person name="Dinkelacker I."/>
            <person name="Fulton L."/>
            <person name="Fulton R."/>
            <person name="Godfrey J."/>
            <person name="Minx P."/>
            <person name="Mitreva M."/>
            <person name="Roeseler W."/>
            <person name="Tian H."/>
            <person name="Witte H."/>
            <person name="Yang S.P."/>
            <person name="Wilson R.K."/>
            <person name="Sommer R.J."/>
        </authorList>
    </citation>
    <scope>NUCLEOTIDE SEQUENCE [LARGE SCALE GENOMIC DNA]</scope>
    <source>
        <strain evidence="5">PS312</strain>
    </source>
</reference>
<dbReference type="GO" id="GO:0000028">
    <property type="term" value="P:ribosomal small subunit assembly"/>
    <property type="evidence" value="ECO:0000318"/>
    <property type="project" value="GO_Central"/>
</dbReference>
<organism evidence="4 5">
    <name type="scientific">Pristionchus pacificus</name>
    <name type="common">Parasitic nematode worm</name>
    <dbReference type="NCBI Taxonomy" id="54126"/>
    <lineage>
        <taxon>Eukaryota</taxon>
        <taxon>Metazoa</taxon>
        <taxon>Ecdysozoa</taxon>
        <taxon>Nematoda</taxon>
        <taxon>Chromadorea</taxon>
        <taxon>Rhabditida</taxon>
        <taxon>Rhabditina</taxon>
        <taxon>Diplogasteromorpha</taxon>
        <taxon>Diplogasteroidea</taxon>
        <taxon>Neodiplogasteridae</taxon>
        <taxon>Pristionchus</taxon>
    </lineage>
</organism>
<name>A0A2A6CF77_PRIPA</name>
<comment type="similarity">
    <text evidence="1">Belongs to the eukaryotic ribosomal protein eS19 family.</text>
</comment>
<dbReference type="GO" id="GO:0003735">
    <property type="term" value="F:structural constituent of ribosome"/>
    <property type="evidence" value="ECO:0000318"/>
    <property type="project" value="GO_Central"/>
</dbReference>
<evidence type="ECO:0000313" key="4">
    <source>
        <dbReference type="EnsemblMetazoa" id="PPA38384.1"/>
    </source>
</evidence>
<keyword evidence="3" id="KW-0687">Ribonucleoprotein</keyword>
<dbReference type="InterPro" id="IPR036388">
    <property type="entry name" value="WH-like_DNA-bd_sf"/>
</dbReference>
<evidence type="ECO:0000256" key="3">
    <source>
        <dbReference type="ARBA" id="ARBA00023274"/>
    </source>
</evidence>
<gene>
    <name evidence="4" type="primary">WBGene00276753</name>
</gene>
<dbReference type="EnsemblMetazoa" id="PPA38384.1">
    <property type="protein sequence ID" value="PPA38384.1"/>
    <property type="gene ID" value="WBGene00276753"/>
</dbReference>
<dbReference type="InterPro" id="IPR001266">
    <property type="entry name" value="Ribosomal_eS19"/>
</dbReference>
<dbReference type="OrthoDB" id="428974at2759"/>
<reference evidence="4" key="2">
    <citation type="submission" date="2022-06" db="UniProtKB">
        <authorList>
            <consortium name="EnsemblMetazoa"/>
        </authorList>
    </citation>
    <scope>IDENTIFICATION</scope>
    <source>
        <strain evidence="4">PS312</strain>
    </source>
</reference>
<dbReference type="GO" id="GO:0003723">
    <property type="term" value="F:RNA binding"/>
    <property type="evidence" value="ECO:0000318"/>
    <property type="project" value="GO_Central"/>
</dbReference>
<accession>A0A2A6CF77</accession>
<dbReference type="AlphaFoldDB" id="A0A2A6CF77"/>
<dbReference type="GO" id="GO:0006412">
    <property type="term" value="P:translation"/>
    <property type="evidence" value="ECO:0007669"/>
    <property type="project" value="InterPro"/>
</dbReference>
<protein>
    <submittedName>
        <fullName evidence="4">Ribosomal protein</fullName>
    </submittedName>
</protein>
<proteinExistence type="inferred from homology"/>
<dbReference type="Gene3D" id="1.10.10.10">
    <property type="entry name" value="Winged helix-like DNA-binding domain superfamily/Winged helix DNA-binding domain"/>
    <property type="match status" value="1"/>
</dbReference>
<dbReference type="Proteomes" id="UP000005239">
    <property type="component" value="Unassembled WGS sequence"/>
</dbReference>
<dbReference type="PANTHER" id="PTHR11710">
    <property type="entry name" value="40S RIBOSOMAL PROTEIN S19"/>
    <property type="match status" value="1"/>
</dbReference>
<accession>A0A8R1UT90</accession>
<dbReference type="SUPFAM" id="SSF46785">
    <property type="entry name" value="Winged helix' DNA-binding domain"/>
    <property type="match status" value="1"/>
</dbReference>
<sequence>MLSLARVDERSRWVLMAVGGHTATWNRLGSRVNTFRNSYANSSGSVIRKALKSLDALKWVDKSENGKGRILSKQ</sequence>